<organism evidence="9 10">
    <name type="scientific">Glycomyces sambucus</name>
    <dbReference type="NCBI Taxonomy" id="380244"/>
    <lineage>
        <taxon>Bacteria</taxon>
        <taxon>Bacillati</taxon>
        <taxon>Actinomycetota</taxon>
        <taxon>Actinomycetes</taxon>
        <taxon>Glycomycetales</taxon>
        <taxon>Glycomycetaceae</taxon>
        <taxon>Glycomyces</taxon>
    </lineage>
</organism>
<evidence type="ECO:0000256" key="3">
    <source>
        <dbReference type="ARBA" id="ARBA00023125"/>
    </source>
</evidence>
<dbReference type="InterPro" id="IPR013324">
    <property type="entry name" value="RNA_pol_sigma_r3/r4-like"/>
</dbReference>
<dbReference type="InterPro" id="IPR013325">
    <property type="entry name" value="RNA_pol_sigma_r2"/>
</dbReference>
<evidence type="ECO:0000259" key="6">
    <source>
        <dbReference type="Pfam" id="PF04539"/>
    </source>
</evidence>
<feature type="domain" description="RNA polymerase sigma-70 region 2" evidence="7">
    <location>
        <begin position="54"/>
        <end position="119"/>
    </location>
</feature>
<dbReference type="STRING" id="380244.SAMN05216298_0251"/>
<dbReference type="InterPro" id="IPR036388">
    <property type="entry name" value="WH-like_DNA-bd_sf"/>
</dbReference>
<dbReference type="AlphaFoldDB" id="A0A1G9CBN7"/>
<name>A0A1G9CBN7_9ACTN</name>
<dbReference type="Pfam" id="PF04542">
    <property type="entry name" value="Sigma70_r2"/>
    <property type="match status" value="1"/>
</dbReference>
<dbReference type="NCBIfam" id="TIGR02937">
    <property type="entry name" value="sigma70-ECF"/>
    <property type="match status" value="1"/>
</dbReference>
<evidence type="ECO:0000256" key="4">
    <source>
        <dbReference type="ARBA" id="ARBA00023163"/>
    </source>
</evidence>
<evidence type="ECO:0000256" key="2">
    <source>
        <dbReference type="ARBA" id="ARBA00023082"/>
    </source>
</evidence>
<dbReference type="RefSeq" id="WP_091041442.1">
    <property type="nucleotide sequence ID" value="NZ_FNGF01000001.1"/>
</dbReference>
<feature type="domain" description="RNA polymerase sigma-70 region 4" evidence="8">
    <location>
        <begin position="216"/>
        <end position="265"/>
    </location>
</feature>
<dbReference type="PRINTS" id="PR00046">
    <property type="entry name" value="SIGMA70FCT"/>
</dbReference>
<reference evidence="10" key="1">
    <citation type="submission" date="2016-10" db="EMBL/GenBank/DDBJ databases">
        <authorList>
            <person name="Varghese N."/>
            <person name="Submissions S."/>
        </authorList>
    </citation>
    <scope>NUCLEOTIDE SEQUENCE [LARGE SCALE GENOMIC DNA]</scope>
    <source>
        <strain evidence="10">CGMCC 4.3147</strain>
    </source>
</reference>
<dbReference type="Pfam" id="PF04539">
    <property type="entry name" value="Sigma70_r3"/>
    <property type="match status" value="1"/>
</dbReference>
<dbReference type="SUPFAM" id="SSF88659">
    <property type="entry name" value="Sigma3 and sigma4 domains of RNA polymerase sigma factors"/>
    <property type="match status" value="2"/>
</dbReference>
<dbReference type="OrthoDB" id="9804285at2"/>
<sequence>MAPEHDARTEQSVHRPARARDEYGEFRPLFERLAAMPESDPDRQTVRDRLICGHLPLAEHIAYRYSRKGIATDDLIQVATVGLIHAVDRFDPAFGKEFLAYAVPTIMGEVRRHFRDTAWPMRVPRRLQELRIAINNATADLAQTLGHPATGAELAEYLDVSEAEVAEGLEARQAFRSVSLDEPAHTGTGAGVLAETLGAEDLALGLVDDIEALAPLLQQLPEREQRILALRFFEEQTQAQIGEAVGLSQMHVSRLLKQTLDELRERMLTATK</sequence>
<dbReference type="InterPro" id="IPR014284">
    <property type="entry name" value="RNA_pol_sigma-70_dom"/>
</dbReference>
<dbReference type="GO" id="GO:0006352">
    <property type="term" value="P:DNA-templated transcription initiation"/>
    <property type="evidence" value="ECO:0007669"/>
    <property type="project" value="InterPro"/>
</dbReference>
<dbReference type="InterPro" id="IPR000943">
    <property type="entry name" value="RNA_pol_sigma70"/>
</dbReference>
<gene>
    <name evidence="9" type="ORF">SAMN05216298_0251</name>
</gene>
<dbReference type="PANTHER" id="PTHR30385:SF4">
    <property type="entry name" value="RNA POLYMERASE SIGMA-E FACTOR"/>
    <property type="match status" value="1"/>
</dbReference>
<dbReference type="Proteomes" id="UP000198662">
    <property type="component" value="Unassembled WGS sequence"/>
</dbReference>
<dbReference type="EMBL" id="FNGF01000001">
    <property type="protein sequence ID" value="SDK49050.1"/>
    <property type="molecule type" value="Genomic_DNA"/>
</dbReference>
<dbReference type="InterPro" id="IPR007630">
    <property type="entry name" value="RNA_pol_sigma70_r4"/>
</dbReference>
<dbReference type="Gene3D" id="1.20.120.1810">
    <property type="match status" value="1"/>
</dbReference>
<keyword evidence="3" id="KW-0238">DNA-binding</keyword>
<dbReference type="NCBIfam" id="TIGR02980">
    <property type="entry name" value="SigBFG"/>
    <property type="match status" value="1"/>
</dbReference>
<evidence type="ECO:0000259" key="8">
    <source>
        <dbReference type="Pfam" id="PF04545"/>
    </source>
</evidence>
<evidence type="ECO:0000313" key="10">
    <source>
        <dbReference type="Proteomes" id="UP000198662"/>
    </source>
</evidence>
<keyword evidence="1" id="KW-0805">Transcription regulation</keyword>
<dbReference type="Gene3D" id="1.10.10.10">
    <property type="entry name" value="Winged helix-like DNA-binding domain superfamily/Winged helix DNA-binding domain"/>
    <property type="match status" value="2"/>
</dbReference>
<accession>A0A1G9CBN7</accession>
<keyword evidence="10" id="KW-1185">Reference proteome</keyword>
<dbReference type="PANTHER" id="PTHR30385">
    <property type="entry name" value="SIGMA FACTOR F FLAGELLAR"/>
    <property type="match status" value="1"/>
</dbReference>
<dbReference type="CDD" id="cd06171">
    <property type="entry name" value="Sigma70_r4"/>
    <property type="match status" value="1"/>
</dbReference>
<feature type="domain" description="RNA polymerase sigma-70 region 3" evidence="6">
    <location>
        <begin position="129"/>
        <end position="182"/>
    </location>
</feature>
<dbReference type="Pfam" id="PF04545">
    <property type="entry name" value="Sigma70_r4"/>
    <property type="match status" value="1"/>
</dbReference>
<dbReference type="InterPro" id="IPR007627">
    <property type="entry name" value="RNA_pol_sigma70_r2"/>
</dbReference>
<dbReference type="InterPro" id="IPR014322">
    <property type="entry name" value="RNA_pol_sigma-B/F/G"/>
</dbReference>
<keyword evidence="2" id="KW-0731">Sigma factor</keyword>
<dbReference type="GO" id="GO:0003677">
    <property type="term" value="F:DNA binding"/>
    <property type="evidence" value="ECO:0007669"/>
    <property type="project" value="UniProtKB-KW"/>
</dbReference>
<dbReference type="InterPro" id="IPR007624">
    <property type="entry name" value="RNA_pol_sigma70_r3"/>
</dbReference>
<evidence type="ECO:0000256" key="1">
    <source>
        <dbReference type="ARBA" id="ARBA00023015"/>
    </source>
</evidence>
<evidence type="ECO:0000259" key="7">
    <source>
        <dbReference type="Pfam" id="PF04542"/>
    </source>
</evidence>
<protein>
    <submittedName>
        <fullName evidence="9">RNA polymerase, sigma subunit, RpoX/SigF</fullName>
    </submittedName>
</protein>
<keyword evidence="4" id="KW-0804">Transcription</keyword>
<feature type="region of interest" description="Disordered" evidence="5">
    <location>
        <begin position="1"/>
        <end position="20"/>
    </location>
</feature>
<evidence type="ECO:0000256" key="5">
    <source>
        <dbReference type="SAM" id="MobiDB-lite"/>
    </source>
</evidence>
<proteinExistence type="predicted"/>
<dbReference type="SUPFAM" id="SSF88946">
    <property type="entry name" value="Sigma2 domain of RNA polymerase sigma factors"/>
    <property type="match status" value="1"/>
</dbReference>
<evidence type="ECO:0000313" key="9">
    <source>
        <dbReference type="EMBL" id="SDK49050.1"/>
    </source>
</evidence>
<dbReference type="GO" id="GO:0016987">
    <property type="term" value="F:sigma factor activity"/>
    <property type="evidence" value="ECO:0007669"/>
    <property type="project" value="UniProtKB-KW"/>
</dbReference>